<dbReference type="GeneID" id="4600411"/>
<dbReference type="KEGG" id="tpe:Tpen_1209"/>
<dbReference type="RefSeq" id="WP_011752872.1">
    <property type="nucleotide sequence ID" value="NC_008698.1"/>
</dbReference>
<dbReference type="PANTHER" id="PTHR32196:SF32">
    <property type="entry name" value="XYLOSE TRANSPORT SYSTEM PERMEASE PROTEIN XYLH"/>
    <property type="match status" value="1"/>
</dbReference>
<feature type="transmembrane region" description="Helical" evidence="9">
    <location>
        <begin position="20"/>
        <end position="38"/>
    </location>
</feature>
<evidence type="ECO:0000256" key="3">
    <source>
        <dbReference type="ARBA" id="ARBA00022475"/>
    </source>
</evidence>
<feature type="transmembrane region" description="Helical" evidence="9">
    <location>
        <begin position="99"/>
        <end position="121"/>
    </location>
</feature>
<keyword evidence="7 9" id="KW-1133">Transmembrane helix</keyword>
<feature type="transmembrane region" description="Helical" evidence="9">
    <location>
        <begin position="221"/>
        <end position="240"/>
    </location>
</feature>
<dbReference type="HOGENOM" id="CLU_028880_2_2_2"/>
<dbReference type="CDD" id="cd06579">
    <property type="entry name" value="TM_PBP1_transp_AraH_like"/>
    <property type="match status" value="1"/>
</dbReference>
<keyword evidence="8 9" id="KW-0472">Membrane</keyword>
<evidence type="ECO:0000256" key="7">
    <source>
        <dbReference type="ARBA" id="ARBA00022989"/>
    </source>
</evidence>
<evidence type="ECO:0000256" key="8">
    <source>
        <dbReference type="ARBA" id="ARBA00023136"/>
    </source>
</evidence>
<dbReference type="EMBL" id="CP000505">
    <property type="protein sequence ID" value="ABL78607.1"/>
    <property type="molecule type" value="Genomic_DNA"/>
</dbReference>
<keyword evidence="6 9" id="KW-0812">Transmembrane</keyword>
<keyword evidence="3" id="KW-1003">Cell membrane</keyword>
<dbReference type="Proteomes" id="UP000000641">
    <property type="component" value="Chromosome"/>
</dbReference>
<keyword evidence="2" id="KW-0813">Transport</keyword>
<feature type="transmembrane region" description="Helical" evidence="9">
    <location>
        <begin position="127"/>
        <end position="151"/>
    </location>
</feature>
<evidence type="ECO:0000256" key="5">
    <source>
        <dbReference type="ARBA" id="ARBA00022597"/>
    </source>
</evidence>
<evidence type="ECO:0000256" key="4">
    <source>
        <dbReference type="ARBA" id="ARBA00022519"/>
    </source>
</evidence>
<feature type="transmembrane region" description="Helical" evidence="9">
    <location>
        <begin position="172"/>
        <end position="190"/>
    </location>
</feature>
<dbReference type="GO" id="GO:0005886">
    <property type="term" value="C:plasma membrane"/>
    <property type="evidence" value="ECO:0007669"/>
    <property type="project" value="UniProtKB-SubCell"/>
</dbReference>
<dbReference type="STRING" id="368408.Tpen_1209"/>
<protein>
    <submittedName>
        <fullName evidence="10">Inner-membrane translocator</fullName>
    </submittedName>
</protein>
<organism evidence="10 11">
    <name type="scientific">Thermofilum pendens (strain DSM 2475 / Hrk 5)</name>
    <dbReference type="NCBI Taxonomy" id="368408"/>
    <lineage>
        <taxon>Archaea</taxon>
        <taxon>Thermoproteota</taxon>
        <taxon>Thermoprotei</taxon>
        <taxon>Thermofilales</taxon>
        <taxon>Thermofilaceae</taxon>
        <taxon>Thermofilum</taxon>
    </lineage>
</organism>
<proteinExistence type="predicted"/>
<feature type="transmembrane region" description="Helical" evidence="9">
    <location>
        <begin position="50"/>
        <end position="69"/>
    </location>
</feature>
<feature type="transmembrane region" description="Helical" evidence="9">
    <location>
        <begin position="75"/>
        <end position="92"/>
    </location>
</feature>
<dbReference type="EnsemblBacteria" id="ABL78607">
    <property type="protein sequence ID" value="ABL78607"/>
    <property type="gene ID" value="Tpen_1209"/>
</dbReference>
<dbReference type="GO" id="GO:0022857">
    <property type="term" value="F:transmembrane transporter activity"/>
    <property type="evidence" value="ECO:0007669"/>
    <property type="project" value="InterPro"/>
</dbReference>
<evidence type="ECO:0000256" key="1">
    <source>
        <dbReference type="ARBA" id="ARBA00004651"/>
    </source>
</evidence>
<feature type="transmembrane region" description="Helical" evidence="9">
    <location>
        <begin position="299"/>
        <end position="321"/>
    </location>
</feature>
<sequence>MATRAEGLRKAGFLAQHPEIGVVSSFFSIAAVFLVLVPDKFLTLPTFYSILTLAGELGVVSLGVAFLMITGEFNLSVSSVYALVPMGVAIMANMGVDMLLASVVMLALAYGIGVLVGYVTIKTGIPSFITSLGMMMFLRGILLAITGGFPVRLEHDHWLMYALNGPVGEQGLRTSAAWLVALTALLAFILDWTPYGNWTYAVGASPNTARELGVSVTKVKLLNFGLSSLLAGLAGLMALSRFKVVDPTLGQGLELEAITSAVLGGCLLTGGYGSITGTFLGAFLIAMTRVGLVLAKAPAYWYSAFIGVILIVATVINIFVVRKYVAGG</sequence>
<dbReference type="Pfam" id="PF02653">
    <property type="entry name" value="BPD_transp_2"/>
    <property type="match status" value="1"/>
</dbReference>
<keyword evidence="4" id="KW-0997">Cell inner membrane</keyword>
<evidence type="ECO:0000313" key="10">
    <source>
        <dbReference type="EMBL" id="ABL78607.1"/>
    </source>
</evidence>
<name>A1RZH7_THEPD</name>
<comment type="subcellular location">
    <subcellularLocation>
        <location evidence="1">Cell membrane</location>
        <topology evidence="1">Multi-pass membrane protein</topology>
    </subcellularLocation>
</comment>
<dbReference type="OrthoDB" id="30958at2157"/>
<keyword evidence="11" id="KW-1185">Reference proteome</keyword>
<feature type="transmembrane region" description="Helical" evidence="9">
    <location>
        <begin position="261"/>
        <end position="287"/>
    </location>
</feature>
<evidence type="ECO:0000313" key="11">
    <source>
        <dbReference type="Proteomes" id="UP000000641"/>
    </source>
</evidence>
<evidence type="ECO:0000256" key="6">
    <source>
        <dbReference type="ARBA" id="ARBA00022692"/>
    </source>
</evidence>
<dbReference type="eggNOG" id="arCOG00263">
    <property type="taxonomic scope" value="Archaea"/>
</dbReference>
<evidence type="ECO:0000256" key="9">
    <source>
        <dbReference type="SAM" id="Phobius"/>
    </source>
</evidence>
<dbReference type="AlphaFoldDB" id="A1RZH7"/>
<reference evidence="11" key="1">
    <citation type="journal article" date="2008" name="J. Bacteriol.">
        <title>Genome sequence of Thermofilum pendens reveals an exceptional loss of biosynthetic pathways without genome reduction.</title>
        <authorList>
            <person name="Anderson I."/>
            <person name="Rodriguez J."/>
            <person name="Susanti D."/>
            <person name="Porat I."/>
            <person name="Reich C."/>
            <person name="Ulrich L.E."/>
            <person name="Elkins J.G."/>
            <person name="Mavromatis K."/>
            <person name="Lykidis A."/>
            <person name="Kim E."/>
            <person name="Thompson L.S."/>
            <person name="Nolan M."/>
            <person name="Land M."/>
            <person name="Copeland A."/>
            <person name="Lapidus A."/>
            <person name="Lucas S."/>
            <person name="Detter C."/>
            <person name="Zhulin I.B."/>
            <person name="Olsen G.J."/>
            <person name="Whitman W."/>
            <person name="Mukhopadhyay B."/>
            <person name="Bristow J."/>
            <person name="Kyrpides N."/>
        </authorList>
    </citation>
    <scope>NUCLEOTIDE SEQUENCE [LARGE SCALE GENOMIC DNA]</scope>
    <source>
        <strain evidence="11">DSM 2475 / Hrk 5</strain>
    </source>
</reference>
<dbReference type="InterPro" id="IPR001851">
    <property type="entry name" value="ABC_transp_permease"/>
</dbReference>
<gene>
    <name evidence="10" type="ordered locus">Tpen_1209</name>
</gene>
<dbReference type="PANTHER" id="PTHR32196">
    <property type="entry name" value="ABC TRANSPORTER PERMEASE PROTEIN YPHD-RELATED-RELATED"/>
    <property type="match status" value="1"/>
</dbReference>
<accession>A1RZH7</accession>
<keyword evidence="5" id="KW-0762">Sugar transport</keyword>
<evidence type="ECO:0000256" key="2">
    <source>
        <dbReference type="ARBA" id="ARBA00022448"/>
    </source>
</evidence>